<keyword evidence="3" id="KW-1185">Reference proteome</keyword>
<evidence type="ECO:0008006" key="4">
    <source>
        <dbReference type="Google" id="ProtNLM"/>
    </source>
</evidence>
<feature type="compositionally biased region" description="Low complexity" evidence="1">
    <location>
        <begin position="22"/>
        <end position="32"/>
    </location>
</feature>
<dbReference type="AlphaFoldDB" id="H2Z1A7"/>
<dbReference type="Gene3D" id="3.30.160.60">
    <property type="entry name" value="Classic Zinc Finger"/>
    <property type="match status" value="1"/>
</dbReference>
<accession>H2Z1A7</accession>
<dbReference type="HOGENOM" id="CLU_1513882_0_0_1"/>
<reference evidence="3" key="1">
    <citation type="submission" date="2003-08" db="EMBL/GenBank/DDBJ databases">
        <authorList>
            <person name="Birren B."/>
            <person name="Nusbaum C."/>
            <person name="Abebe A."/>
            <person name="Abouelleil A."/>
            <person name="Adekoya E."/>
            <person name="Ait-zahra M."/>
            <person name="Allen N."/>
            <person name="Allen T."/>
            <person name="An P."/>
            <person name="Anderson M."/>
            <person name="Anderson S."/>
            <person name="Arachchi H."/>
            <person name="Armbruster J."/>
            <person name="Bachantsang P."/>
            <person name="Baldwin J."/>
            <person name="Barry A."/>
            <person name="Bayul T."/>
            <person name="Blitshsteyn B."/>
            <person name="Bloom T."/>
            <person name="Blye J."/>
            <person name="Boguslavskiy L."/>
            <person name="Borowsky M."/>
            <person name="Boukhgalter B."/>
            <person name="Brunache A."/>
            <person name="Butler J."/>
            <person name="Calixte N."/>
            <person name="Calvo S."/>
            <person name="Camarata J."/>
            <person name="Campo K."/>
            <person name="Chang J."/>
            <person name="Cheshatsang Y."/>
            <person name="Citroen M."/>
            <person name="Collymore A."/>
            <person name="Considine T."/>
            <person name="Cook A."/>
            <person name="Cooke P."/>
            <person name="Corum B."/>
            <person name="Cuomo C."/>
            <person name="David R."/>
            <person name="Dawoe T."/>
            <person name="Degray S."/>
            <person name="Dodge S."/>
            <person name="Dooley K."/>
            <person name="Dorje P."/>
            <person name="Dorjee K."/>
            <person name="Dorris L."/>
            <person name="Duffey N."/>
            <person name="Dupes A."/>
            <person name="Elkins T."/>
            <person name="Engels R."/>
            <person name="Erickson J."/>
            <person name="Farina A."/>
            <person name="Faro S."/>
            <person name="Ferreira P."/>
            <person name="Fischer H."/>
            <person name="Fitzgerald M."/>
            <person name="Foley K."/>
            <person name="Gage D."/>
            <person name="Galagan J."/>
            <person name="Gearin G."/>
            <person name="Gnerre S."/>
            <person name="Gnirke A."/>
            <person name="Goyette A."/>
            <person name="Graham J."/>
            <person name="Grandbois E."/>
            <person name="Gyaltsen K."/>
            <person name="Hafez N."/>
            <person name="Hagopian D."/>
            <person name="Hagos B."/>
            <person name="Hall J."/>
            <person name="Hatcher B."/>
            <person name="Heller A."/>
            <person name="Higgins H."/>
            <person name="Honan T."/>
            <person name="Horn A."/>
            <person name="Houde N."/>
            <person name="Hughes L."/>
            <person name="Hulme W."/>
            <person name="Husby E."/>
            <person name="Iliev I."/>
            <person name="Jaffe D."/>
            <person name="Jones C."/>
            <person name="Kamal M."/>
            <person name="Kamat A."/>
            <person name="Kamvysselis M."/>
            <person name="Karlsson E."/>
            <person name="Kells C."/>
            <person name="Kieu A."/>
            <person name="Kisner P."/>
            <person name="Kodira C."/>
            <person name="Kulbokas E."/>
            <person name="Labutti K."/>
            <person name="Lama D."/>
            <person name="Landers T."/>
            <person name="Leger J."/>
            <person name="Levine S."/>
            <person name="Lewis D."/>
            <person name="Lewis T."/>
            <person name="Lindblad-toh K."/>
            <person name="Liu X."/>
            <person name="Lokyitsang T."/>
            <person name="Lokyitsang Y."/>
            <person name="Lucien O."/>
            <person name="Lui A."/>
            <person name="Ma L.J."/>
            <person name="Mabbitt R."/>
            <person name="Macdonald J."/>
            <person name="Maclean C."/>
            <person name="Major J."/>
            <person name="Manning J."/>
            <person name="Marabella R."/>
            <person name="Maru K."/>
            <person name="Matthews C."/>
            <person name="Mauceli E."/>
            <person name="Mccarthy M."/>
            <person name="Mcdonough S."/>
            <person name="Mcghee T."/>
            <person name="Meldrim J."/>
            <person name="Meneus L."/>
            <person name="Mesirov J."/>
            <person name="Mihalev A."/>
            <person name="Mihova T."/>
            <person name="Mikkelsen T."/>
            <person name="Mlenga V."/>
            <person name="Moru K."/>
            <person name="Mozes J."/>
            <person name="Mulrain L."/>
            <person name="Munson G."/>
            <person name="Naylor J."/>
            <person name="Newes C."/>
            <person name="Nguyen C."/>
            <person name="Nguyen N."/>
            <person name="Nguyen T."/>
            <person name="Nicol R."/>
            <person name="Nielsen C."/>
            <person name="Nizzari M."/>
            <person name="Norbu C."/>
            <person name="Norbu N."/>
            <person name="O'donnell P."/>
            <person name="Okoawo O."/>
            <person name="O'leary S."/>
            <person name="Omotosho B."/>
            <person name="O'neill K."/>
            <person name="Osman S."/>
            <person name="Parker S."/>
            <person name="Perrin D."/>
            <person name="Phunkhang P."/>
            <person name="Piqani B."/>
            <person name="Purcell S."/>
            <person name="Rachupka T."/>
            <person name="Ramasamy U."/>
            <person name="Rameau R."/>
            <person name="Ray V."/>
            <person name="Raymond C."/>
            <person name="Retta R."/>
            <person name="Richardson S."/>
            <person name="Rise C."/>
            <person name="Rodriguez J."/>
            <person name="Rogers J."/>
            <person name="Rogov P."/>
            <person name="Rutman M."/>
            <person name="Schupbach R."/>
            <person name="Seaman C."/>
            <person name="Settipalli S."/>
            <person name="Sharpe T."/>
            <person name="Sheridan J."/>
            <person name="Sherpa N."/>
            <person name="Shi J."/>
            <person name="Smirnov S."/>
            <person name="Smith C."/>
            <person name="Sougnez C."/>
            <person name="Spencer B."/>
            <person name="Stalker J."/>
            <person name="Stange-thomann N."/>
            <person name="Stavropoulos S."/>
            <person name="Stetson K."/>
            <person name="Stone C."/>
            <person name="Stone S."/>
            <person name="Stubbs M."/>
            <person name="Talamas J."/>
            <person name="Tchuinga P."/>
            <person name="Tenzing P."/>
            <person name="Tesfaye S."/>
            <person name="Theodore J."/>
            <person name="Thoulutsang Y."/>
            <person name="Topham K."/>
            <person name="Towey S."/>
            <person name="Tsamla T."/>
            <person name="Tsomo N."/>
            <person name="Vallee D."/>
            <person name="Vassiliev H."/>
            <person name="Venkataraman V."/>
            <person name="Vinson J."/>
            <person name="Vo A."/>
            <person name="Wade C."/>
            <person name="Wang S."/>
            <person name="Wangchuk T."/>
            <person name="Wangdi T."/>
            <person name="Whittaker C."/>
            <person name="Wilkinson J."/>
            <person name="Wu Y."/>
            <person name="Wyman D."/>
            <person name="Yadav S."/>
            <person name="Yang S."/>
            <person name="Yang X."/>
            <person name="Yeager S."/>
            <person name="Yee E."/>
            <person name="Young G."/>
            <person name="Zainoun J."/>
            <person name="Zembeck L."/>
            <person name="Zimmer A."/>
            <person name="Zody M."/>
            <person name="Lander E."/>
        </authorList>
    </citation>
    <scope>NUCLEOTIDE SEQUENCE [LARGE SCALE GENOMIC DNA]</scope>
</reference>
<evidence type="ECO:0000313" key="2">
    <source>
        <dbReference type="Ensembl" id="ENSCSAVP00000011369.1"/>
    </source>
</evidence>
<name>H2Z1A7_CIOSA</name>
<sequence length="178" mass="19779">MATYKVNENGEDTNPEDYVTTSLSSSLQNQLNDPENSTEHNYLVESTVGQNNPSTVITTSTVAQHIGNFNENNVFEISMEKSKQNEDFESMVTSENVLPNNNDMVVIETHNTGLAVQQQNHVNEQEPSEFAVKCLGCLKIFETHDHLARHQKAALSNALSFQCDLCCHSLESKSSLLS</sequence>
<proteinExistence type="predicted"/>
<dbReference type="Ensembl" id="ENSCSAVT00000011502.1">
    <property type="protein sequence ID" value="ENSCSAVP00000011369.1"/>
    <property type="gene ID" value="ENSCSAVG00000006650.1"/>
</dbReference>
<feature type="region of interest" description="Disordered" evidence="1">
    <location>
        <begin position="1"/>
        <end position="37"/>
    </location>
</feature>
<dbReference type="Proteomes" id="UP000007875">
    <property type="component" value="Unassembled WGS sequence"/>
</dbReference>
<organism evidence="2 3">
    <name type="scientific">Ciona savignyi</name>
    <name type="common">Pacific transparent sea squirt</name>
    <dbReference type="NCBI Taxonomy" id="51511"/>
    <lineage>
        <taxon>Eukaryota</taxon>
        <taxon>Metazoa</taxon>
        <taxon>Chordata</taxon>
        <taxon>Tunicata</taxon>
        <taxon>Ascidiacea</taxon>
        <taxon>Phlebobranchia</taxon>
        <taxon>Cionidae</taxon>
        <taxon>Ciona</taxon>
    </lineage>
</organism>
<dbReference type="GeneTree" id="ENSGT00940000161979"/>
<protein>
    <recommendedName>
        <fullName evidence="4">C2H2-type domain-containing protein</fullName>
    </recommendedName>
</protein>
<evidence type="ECO:0000256" key="1">
    <source>
        <dbReference type="SAM" id="MobiDB-lite"/>
    </source>
</evidence>
<reference evidence="2" key="3">
    <citation type="submission" date="2025-09" db="UniProtKB">
        <authorList>
            <consortium name="Ensembl"/>
        </authorList>
    </citation>
    <scope>IDENTIFICATION</scope>
</reference>
<evidence type="ECO:0000313" key="3">
    <source>
        <dbReference type="Proteomes" id="UP000007875"/>
    </source>
</evidence>
<reference evidence="2" key="2">
    <citation type="submission" date="2025-08" db="UniProtKB">
        <authorList>
            <consortium name="Ensembl"/>
        </authorList>
    </citation>
    <scope>IDENTIFICATION</scope>
</reference>